<dbReference type="AlphaFoldDB" id="A0A8J6BAK7"/>
<reference evidence="2" key="1">
    <citation type="thesis" date="2020" institute="ProQuest LLC" country="789 East Eisenhower Parkway, Ann Arbor, MI, USA">
        <title>Comparative Genomics and Chromosome Evolution.</title>
        <authorList>
            <person name="Mudd A.B."/>
        </authorList>
    </citation>
    <scope>NUCLEOTIDE SEQUENCE</scope>
    <source>
        <strain evidence="2">HN-11 Male</strain>
        <tissue evidence="2">Kidney and liver</tissue>
    </source>
</reference>
<evidence type="ECO:0000313" key="2">
    <source>
        <dbReference type="EMBL" id="KAG9463666.1"/>
    </source>
</evidence>
<dbReference type="EMBL" id="WNTK01006236">
    <property type="protein sequence ID" value="KAG9463666.1"/>
    <property type="molecule type" value="Genomic_DNA"/>
</dbReference>
<keyword evidence="3" id="KW-1185">Reference proteome</keyword>
<feature type="region of interest" description="Disordered" evidence="1">
    <location>
        <begin position="26"/>
        <end position="51"/>
    </location>
</feature>
<proteinExistence type="predicted"/>
<protein>
    <submittedName>
        <fullName evidence="2">Uncharacterized protein</fullName>
    </submittedName>
</protein>
<dbReference type="Proteomes" id="UP000770717">
    <property type="component" value="Unassembled WGS sequence"/>
</dbReference>
<organism evidence="2 3">
    <name type="scientific">Eleutherodactylus coqui</name>
    <name type="common">Puerto Rican coqui</name>
    <dbReference type="NCBI Taxonomy" id="57060"/>
    <lineage>
        <taxon>Eukaryota</taxon>
        <taxon>Metazoa</taxon>
        <taxon>Chordata</taxon>
        <taxon>Craniata</taxon>
        <taxon>Vertebrata</taxon>
        <taxon>Euteleostomi</taxon>
        <taxon>Amphibia</taxon>
        <taxon>Batrachia</taxon>
        <taxon>Anura</taxon>
        <taxon>Neobatrachia</taxon>
        <taxon>Hyloidea</taxon>
        <taxon>Eleutherodactylidae</taxon>
        <taxon>Eleutherodactylinae</taxon>
        <taxon>Eleutherodactylus</taxon>
        <taxon>Eleutherodactylus</taxon>
    </lineage>
</organism>
<feature type="compositionally biased region" description="Basic residues" evidence="1">
    <location>
        <begin position="33"/>
        <end position="43"/>
    </location>
</feature>
<evidence type="ECO:0000256" key="1">
    <source>
        <dbReference type="SAM" id="MobiDB-lite"/>
    </source>
</evidence>
<name>A0A8J6BAK7_ELECQ</name>
<gene>
    <name evidence="2" type="ORF">GDO78_021331</name>
</gene>
<accession>A0A8J6BAK7</accession>
<evidence type="ECO:0000313" key="3">
    <source>
        <dbReference type="Proteomes" id="UP000770717"/>
    </source>
</evidence>
<sequence length="160" mass="18037">MPRRRKLAAGKGVRRCECDSLIGGSSREEKEKKNLRRSCHQLPRKASAQTGLTSARKRPTQFFCLGVQGPPIWHGSWEPARCSCVSLRFQSPLCVIVRPAADTPVWRDISTALFTLCIKGGNQVFKPHPHSPNRFFLFSARCILLRRSPRHFLPAGFKPS</sequence>
<comment type="caution">
    <text evidence="2">The sequence shown here is derived from an EMBL/GenBank/DDBJ whole genome shotgun (WGS) entry which is preliminary data.</text>
</comment>